<gene>
    <name evidence="1" type="ORF">R0H02_04910</name>
</gene>
<dbReference type="EMBL" id="JAWJAC010000003">
    <property type="protein sequence ID" value="MDV2861804.1"/>
    <property type="molecule type" value="Genomic_DNA"/>
</dbReference>
<proteinExistence type="predicted"/>
<dbReference type="Proteomes" id="UP001286589">
    <property type="component" value="Unassembled WGS sequence"/>
</dbReference>
<accession>A0AB35RS66</accession>
<organism evidence="1 2">
    <name type="scientific">Phytobacter ursingii</name>
    <dbReference type="NCBI Taxonomy" id="1972431"/>
    <lineage>
        <taxon>Bacteria</taxon>
        <taxon>Pseudomonadati</taxon>
        <taxon>Pseudomonadota</taxon>
        <taxon>Gammaproteobacteria</taxon>
        <taxon>Enterobacterales</taxon>
        <taxon>Enterobacteriaceae</taxon>
        <taxon>Phytobacter</taxon>
    </lineage>
</organism>
<name>A0AB35RS66_9ENTR</name>
<evidence type="ECO:0000313" key="1">
    <source>
        <dbReference type="EMBL" id="MDV2861804.1"/>
    </source>
</evidence>
<evidence type="ECO:0000313" key="2">
    <source>
        <dbReference type="Proteomes" id="UP001286589"/>
    </source>
</evidence>
<reference evidence="1 2" key="1">
    <citation type="submission" date="2023-10" db="EMBL/GenBank/DDBJ databases">
        <title>Phytobacter spp. The emergence of a new genus of hospital-origin enterobacteria encoding carbapenemases in Argentina.</title>
        <authorList>
            <person name="Vay C."/>
            <person name="Almuzara M."/>
            <person name="Traglia G.M."/>
            <person name="Campos J."/>
        </authorList>
    </citation>
    <scope>NUCLEOTIDE SEQUENCE [LARGE SCALE GENOMIC DNA]</scope>
    <source>
        <strain evidence="1 2">CVMA36</strain>
    </source>
</reference>
<dbReference type="AlphaFoldDB" id="A0AB35RS66"/>
<comment type="caution">
    <text evidence="1">The sequence shown here is derived from an EMBL/GenBank/DDBJ whole genome shotgun (WGS) entry which is preliminary data.</text>
</comment>
<keyword evidence="2" id="KW-1185">Reference proteome</keyword>
<sequence>MTPAEQENAIRAQCRRCTDEIKKAMSKKPKPQWDATVKPIIKKHHQQIAPLGVSLLEFVVKTGRLNGRYGVES</sequence>
<dbReference type="RefSeq" id="WP_317101382.1">
    <property type="nucleotide sequence ID" value="NZ_JAWJAC010000003.1"/>
</dbReference>
<protein>
    <submittedName>
        <fullName evidence="1">Uncharacterized protein</fullName>
    </submittedName>
</protein>